<feature type="transmembrane region" description="Helical" evidence="1">
    <location>
        <begin position="214"/>
        <end position="234"/>
    </location>
</feature>
<organism evidence="3 4">
    <name type="scientific">Cyclotella cryptica</name>
    <dbReference type="NCBI Taxonomy" id="29204"/>
    <lineage>
        <taxon>Eukaryota</taxon>
        <taxon>Sar</taxon>
        <taxon>Stramenopiles</taxon>
        <taxon>Ochrophyta</taxon>
        <taxon>Bacillariophyta</taxon>
        <taxon>Coscinodiscophyceae</taxon>
        <taxon>Thalassiosirophycidae</taxon>
        <taxon>Stephanodiscales</taxon>
        <taxon>Stephanodiscaceae</taxon>
        <taxon>Cyclotella</taxon>
    </lineage>
</organism>
<dbReference type="EMBL" id="JABMIG020000039">
    <property type="protein sequence ID" value="KAL3799440.1"/>
    <property type="molecule type" value="Genomic_DNA"/>
</dbReference>
<sequence length="268" mass="30685">MTSHSPHDNEWVYSTIVTRRLKLTALNEVIHSIPSVSHPFEIFIFSCGYAFNPVMFPLWLCVIHALSRNSLEYGPLTTNKLSDMFWGKWREYLQTIHIEKAAWINTAFYFTSVLITLVFTELAKASFATTRPQSPLANTGTIISNQNGNSNSNNNAQQCVWTRRYGSLVSSLKSKHSFPSGDCAQAMNLCMFLYRYVPVSSPKTALLAFPIRDWLFFGLFLPGVAFARVFYWCHWIEDCIGGALLAFLLHWLFIPNIGKMMIEIIQYR</sequence>
<protein>
    <recommendedName>
        <fullName evidence="2">Phosphatidic acid phosphatase type 2/haloperoxidase domain-containing protein</fullName>
    </recommendedName>
</protein>
<keyword evidence="4" id="KW-1185">Reference proteome</keyword>
<dbReference type="PANTHER" id="PTHR14969">
    <property type="entry name" value="SPHINGOSINE-1-PHOSPHATE PHOSPHOHYDROLASE"/>
    <property type="match status" value="1"/>
</dbReference>
<dbReference type="Proteomes" id="UP001516023">
    <property type="component" value="Unassembled WGS sequence"/>
</dbReference>
<gene>
    <name evidence="3" type="ORF">HJC23_013895</name>
</gene>
<dbReference type="AlphaFoldDB" id="A0ABD3QNW2"/>
<feature type="domain" description="Phosphatidic acid phosphatase type 2/haloperoxidase" evidence="2">
    <location>
        <begin position="108"/>
        <end position="254"/>
    </location>
</feature>
<evidence type="ECO:0000313" key="3">
    <source>
        <dbReference type="EMBL" id="KAL3799440.1"/>
    </source>
</evidence>
<name>A0ABD3QNW2_9STRA</name>
<evidence type="ECO:0000256" key="1">
    <source>
        <dbReference type="SAM" id="Phobius"/>
    </source>
</evidence>
<evidence type="ECO:0000259" key="2">
    <source>
        <dbReference type="Pfam" id="PF01569"/>
    </source>
</evidence>
<proteinExistence type="predicted"/>
<keyword evidence="1" id="KW-0812">Transmembrane</keyword>
<dbReference type="InterPro" id="IPR036938">
    <property type="entry name" value="PAP2/HPO_sf"/>
</dbReference>
<dbReference type="Pfam" id="PF01569">
    <property type="entry name" value="PAP2"/>
    <property type="match status" value="1"/>
</dbReference>
<dbReference type="Gene3D" id="1.20.144.10">
    <property type="entry name" value="Phosphatidic acid phosphatase type 2/haloperoxidase"/>
    <property type="match status" value="1"/>
</dbReference>
<evidence type="ECO:0000313" key="4">
    <source>
        <dbReference type="Proteomes" id="UP001516023"/>
    </source>
</evidence>
<comment type="caution">
    <text evidence="3">The sequence shown here is derived from an EMBL/GenBank/DDBJ whole genome shotgun (WGS) entry which is preliminary data.</text>
</comment>
<reference evidence="3 4" key="1">
    <citation type="journal article" date="2020" name="G3 (Bethesda)">
        <title>Improved Reference Genome for Cyclotella cryptica CCMP332, a Model for Cell Wall Morphogenesis, Salinity Adaptation, and Lipid Production in Diatoms (Bacillariophyta).</title>
        <authorList>
            <person name="Roberts W.R."/>
            <person name="Downey K.M."/>
            <person name="Ruck E.C."/>
            <person name="Traller J.C."/>
            <person name="Alverson A.J."/>
        </authorList>
    </citation>
    <scope>NUCLEOTIDE SEQUENCE [LARGE SCALE GENOMIC DNA]</scope>
    <source>
        <strain evidence="3 4">CCMP332</strain>
    </source>
</reference>
<dbReference type="CDD" id="cd01610">
    <property type="entry name" value="PAP2_like"/>
    <property type="match status" value="1"/>
</dbReference>
<dbReference type="PANTHER" id="PTHR14969:SF13">
    <property type="entry name" value="AT30094P"/>
    <property type="match status" value="1"/>
</dbReference>
<dbReference type="SUPFAM" id="SSF48317">
    <property type="entry name" value="Acid phosphatase/Vanadium-dependent haloperoxidase"/>
    <property type="match status" value="1"/>
</dbReference>
<keyword evidence="1" id="KW-0472">Membrane</keyword>
<keyword evidence="1" id="KW-1133">Transmembrane helix</keyword>
<feature type="transmembrane region" description="Helical" evidence="1">
    <location>
        <begin position="42"/>
        <end position="66"/>
    </location>
</feature>
<feature type="transmembrane region" description="Helical" evidence="1">
    <location>
        <begin position="240"/>
        <end position="258"/>
    </location>
</feature>
<accession>A0ABD3QNW2</accession>
<dbReference type="InterPro" id="IPR000326">
    <property type="entry name" value="PAP2/HPO"/>
</dbReference>